<reference evidence="5" key="2">
    <citation type="journal article" date="2022" name="Nat. Microbiol.">
        <title>A closed Candidatus Odinarchaeum chromosome exposes Asgard archaeal viruses.</title>
        <authorList>
            <person name="Tamarit D."/>
            <person name="Caceres E.F."/>
            <person name="Krupovic M."/>
            <person name="Nijland R."/>
            <person name="Eme L."/>
            <person name="Robinson N.P."/>
            <person name="Ettema T.J.G."/>
        </authorList>
    </citation>
    <scope>NUCLEOTIDE SEQUENCE</scope>
    <source>
        <strain evidence="5">LCB_4</strain>
    </source>
</reference>
<sequence>MFNLTQYSHLKPDSRGWLQIENICFKDIVDEFGTPVYVYSFKRIKENCMTLLKTFEKRFKNKIFYSYKTNMNTKLCNIIHETGIGAEVISEIELQTALKHVNPNMIVLDGPHKPLQLVRTAVEHGVNLINADSLEELKIINNVAEELKVTQKVGLTLNPDPDSKIGVALDESELLLLEKYVNKLNYIKLSALHCHLRTQNFDLNDYVEMLTRMSGLSKRIKAKTGFEINFFDLGGGLPEAAVIGKKINELADKIRERIEDLDLNGEIYFEPGRFIVGDAAVLLTKVLNIKKILDRRWIIVDAGSNIISPLSKANHRFTVANRLLEDYSKEYAIGGPLPASFDVLNRSYCLPERIEVGDYIGIINAGAYCDSFAIRFGESETVNVLIENGKVTRI</sequence>
<accession>A0AAF0IBE5</accession>
<dbReference type="PRINTS" id="PR01179">
    <property type="entry name" value="ODADCRBXLASE"/>
</dbReference>
<feature type="domain" description="Orn/DAP/Arg decarboxylase 2 N-terminal" evidence="4">
    <location>
        <begin position="43"/>
        <end position="277"/>
    </location>
</feature>
<dbReference type="Proteomes" id="UP000186851">
    <property type="component" value="Chromosome"/>
</dbReference>
<dbReference type="InterPro" id="IPR029066">
    <property type="entry name" value="PLP-binding_barrel"/>
</dbReference>
<evidence type="ECO:0000313" key="6">
    <source>
        <dbReference type="Proteomes" id="UP000186851"/>
    </source>
</evidence>
<dbReference type="GO" id="GO:0008836">
    <property type="term" value="F:diaminopimelate decarboxylase activity"/>
    <property type="evidence" value="ECO:0007669"/>
    <property type="project" value="TreeGrafter"/>
</dbReference>
<dbReference type="GO" id="GO:0009089">
    <property type="term" value="P:lysine biosynthetic process via diaminopimelate"/>
    <property type="evidence" value="ECO:0007669"/>
    <property type="project" value="TreeGrafter"/>
</dbReference>
<dbReference type="EMBL" id="CP091871">
    <property type="protein sequence ID" value="WEU40673.1"/>
    <property type="molecule type" value="Genomic_DNA"/>
</dbReference>
<organism evidence="5 6">
    <name type="scientific">Odinarchaeota yellowstonii (strain LCB_4)</name>
    <dbReference type="NCBI Taxonomy" id="1841599"/>
    <lineage>
        <taxon>Archaea</taxon>
        <taxon>Promethearchaeati</taxon>
        <taxon>Candidatus Odinarchaeota</taxon>
        <taxon>Candidatus Odinarchaeia</taxon>
        <taxon>Candidatus Odinarchaeales</taxon>
        <taxon>Candidatus Odinarchaeaceae</taxon>
        <taxon>Candidatus Odinarchaeum</taxon>
    </lineage>
</organism>
<comment type="cofactor">
    <cofactor evidence="1">
        <name>pyridoxal 5'-phosphate</name>
        <dbReference type="ChEBI" id="CHEBI:597326"/>
    </cofactor>
</comment>
<dbReference type="Gene3D" id="2.40.37.10">
    <property type="entry name" value="Lyase, Ornithine Decarboxylase, Chain A, domain 1"/>
    <property type="match status" value="1"/>
</dbReference>
<dbReference type="PANTHER" id="PTHR43727:SF2">
    <property type="entry name" value="GROUP IV DECARBOXYLASE"/>
    <property type="match status" value="1"/>
</dbReference>
<dbReference type="InterPro" id="IPR000183">
    <property type="entry name" value="Orn/DAP/Arg_de-COase"/>
</dbReference>
<dbReference type="Pfam" id="PF02784">
    <property type="entry name" value="Orn_Arg_deC_N"/>
    <property type="match status" value="1"/>
</dbReference>
<dbReference type="SUPFAM" id="SSF50621">
    <property type="entry name" value="Alanine racemase C-terminal domain-like"/>
    <property type="match status" value="1"/>
</dbReference>
<dbReference type="InterPro" id="IPR022643">
    <property type="entry name" value="De-COase2_C"/>
</dbReference>
<evidence type="ECO:0000256" key="2">
    <source>
        <dbReference type="ARBA" id="ARBA00022898"/>
    </source>
</evidence>
<proteinExistence type="predicted"/>
<protein>
    <recommendedName>
        <fullName evidence="7">Diaminopimelate decarboxylase</fullName>
    </recommendedName>
</protein>
<feature type="domain" description="Orn/DAP/Arg decarboxylase 2 C-terminal" evidence="3">
    <location>
        <begin position="37"/>
        <end position="366"/>
    </location>
</feature>
<keyword evidence="2" id="KW-0663">Pyridoxal phosphate</keyword>
<dbReference type="PANTHER" id="PTHR43727">
    <property type="entry name" value="DIAMINOPIMELATE DECARBOXYLASE"/>
    <property type="match status" value="1"/>
</dbReference>
<dbReference type="SUPFAM" id="SSF51419">
    <property type="entry name" value="PLP-binding barrel"/>
    <property type="match status" value="1"/>
</dbReference>
<gene>
    <name evidence="5" type="ORF">OdinLCB4_001730</name>
</gene>
<evidence type="ECO:0000313" key="5">
    <source>
        <dbReference type="EMBL" id="WEU40673.1"/>
    </source>
</evidence>
<evidence type="ECO:0000259" key="4">
    <source>
        <dbReference type="Pfam" id="PF02784"/>
    </source>
</evidence>
<dbReference type="AlphaFoldDB" id="A0AAF0IBE5"/>
<evidence type="ECO:0008006" key="7">
    <source>
        <dbReference type="Google" id="ProtNLM"/>
    </source>
</evidence>
<dbReference type="KEGG" id="oyw:OdinLCB4_001730"/>
<name>A0AAF0IBE5_ODILC</name>
<evidence type="ECO:0000256" key="1">
    <source>
        <dbReference type="ARBA" id="ARBA00001933"/>
    </source>
</evidence>
<reference evidence="5" key="1">
    <citation type="journal article" date="2017" name="Nature">
        <title>Asgard archaea illuminate the origin of eukaryotic cellular complexity.</title>
        <authorList>
            <person name="Zaremba-Niedzwiedzka K."/>
            <person name="Caceres E.F."/>
            <person name="Saw J.H."/>
            <person name="Backstrom D."/>
            <person name="Juzokaite L."/>
            <person name="Vancaester E."/>
            <person name="Seitz K.W."/>
            <person name="Anantharaman K."/>
            <person name="Starnawski P."/>
            <person name="Kjeldsen K.U."/>
            <person name="Scott M.B."/>
            <person name="Nunoura T."/>
            <person name="Banfield J.F."/>
            <person name="Schramm A."/>
            <person name="Baker B.J."/>
            <person name="Spang A."/>
            <person name="Ettema T.J.G."/>
        </authorList>
    </citation>
    <scope>NUCLEOTIDE SEQUENCE</scope>
    <source>
        <strain evidence="5">LCB_4</strain>
    </source>
</reference>
<dbReference type="InterPro" id="IPR022644">
    <property type="entry name" value="De-COase2_N"/>
</dbReference>
<dbReference type="Pfam" id="PF00278">
    <property type="entry name" value="Orn_DAP_Arg_deC"/>
    <property type="match status" value="1"/>
</dbReference>
<dbReference type="InterPro" id="IPR009006">
    <property type="entry name" value="Ala_racemase/Decarboxylase_C"/>
</dbReference>
<dbReference type="Gene3D" id="3.20.20.10">
    <property type="entry name" value="Alanine racemase"/>
    <property type="match status" value="1"/>
</dbReference>
<evidence type="ECO:0000259" key="3">
    <source>
        <dbReference type="Pfam" id="PF00278"/>
    </source>
</evidence>